<keyword evidence="6 13" id="KW-0479">Metal-binding</keyword>
<evidence type="ECO:0000256" key="10">
    <source>
        <dbReference type="ARBA" id="ARBA00023049"/>
    </source>
</evidence>
<evidence type="ECO:0000256" key="4">
    <source>
        <dbReference type="ARBA" id="ARBA00012441"/>
    </source>
</evidence>
<evidence type="ECO:0000256" key="5">
    <source>
        <dbReference type="ARBA" id="ARBA00022670"/>
    </source>
</evidence>
<feature type="region of interest" description="Disordered" evidence="14">
    <location>
        <begin position="189"/>
        <end position="210"/>
    </location>
</feature>
<evidence type="ECO:0000256" key="1">
    <source>
        <dbReference type="ARBA" id="ARBA00000436"/>
    </source>
</evidence>
<reference evidence="16 17" key="1">
    <citation type="submission" date="2019-03" db="EMBL/GenBank/DDBJ databases">
        <title>Sequencing 23 genomes of Wallemia ichthyophaga.</title>
        <authorList>
            <person name="Gostincar C."/>
        </authorList>
    </citation>
    <scope>NUCLEOTIDE SEQUENCE [LARGE SCALE GENOMIC DNA]</scope>
    <source>
        <strain evidence="16 17">EXF-8621</strain>
    </source>
</reference>
<dbReference type="Proteomes" id="UP000306954">
    <property type="component" value="Unassembled WGS sequence"/>
</dbReference>
<dbReference type="EMBL" id="SPOF01000050">
    <property type="protein sequence ID" value="TIB08875.1"/>
    <property type="molecule type" value="Genomic_DNA"/>
</dbReference>
<dbReference type="InterPro" id="IPR024077">
    <property type="entry name" value="Neurolysin/TOP_dom2"/>
</dbReference>
<feature type="region of interest" description="Disordered" evidence="14">
    <location>
        <begin position="494"/>
        <end position="753"/>
    </location>
</feature>
<feature type="region of interest" description="Disordered" evidence="14">
    <location>
        <begin position="231"/>
        <end position="269"/>
    </location>
</feature>
<dbReference type="CDD" id="cd06457">
    <property type="entry name" value="M3A_MIP"/>
    <property type="match status" value="1"/>
</dbReference>
<feature type="region of interest" description="Disordered" evidence="14">
    <location>
        <begin position="364"/>
        <end position="390"/>
    </location>
</feature>
<evidence type="ECO:0000256" key="14">
    <source>
        <dbReference type="SAM" id="MobiDB-lite"/>
    </source>
</evidence>
<keyword evidence="11" id="KW-0496">Mitochondrion</keyword>
<evidence type="ECO:0000256" key="13">
    <source>
        <dbReference type="RuleBase" id="RU003435"/>
    </source>
</evidence>
<feature type="compositionally biased region" description="Polar residues" evidence="14">
    <location>
        <begin position="530"/>
        <end position="545"/>
    </location>
</feature>
<dbReference type="GO" id="GO:0046872">
    <property type="term" value="F:metal ion binding"/>
    <property type="evidence" value="ECO:0007669"/>
    <property type="project" value="UniProtKB-UniRule"/>
</dbReference>
<name>A0A4T0H5B3_WALIC</name>
<evidence type="ECO:0000256" key="9">
    <source>
        <dbReference type="ARBA" id="ARBA00022946"/>
    </source>
</evidence>
<feature type="region of interest" description="Disordered" evidence="14">
    <location>
        <begin position="120"/>
        <end position="149"/>
    </location>
</feature>
<evidence type="ECO:0000256" key="2">
    <source>
        <dbReference type="ARBA" id="ARBA00004305"/>
    </source>
</evidence>
<feature type="compositionally biased region" description="Basic and acidic residues" evidence="14">
    <location>
        <begin position="497"/>
        <end position="515"/>
    </location>
</feature>
<feature type="compositionally biased region" description="Basic and acidic residues" evidence="14">
    <location>
        <begin position="435"/>
        <end position="455"/>
    </location>
</feature>
<feature type="region of interest" description="Disordered" evidence="14">
    <location>
        <begin position="414"/>
        <end position="469"/>
    </location>
</feature>
<comment type="function">
    <text evidence="12">Cleaves proteins, imported into the mitochondrion, to their mature size. While most mitochondrial precursor proteins are processed to the mature form in one step by mitochondrial processing peptidase (MPP), the sequential cleavage by MIP of an octapeptide after initial processing by MPP is a required step for a subgroup of nuclear-encoded precursor proteins destined for the matrix or the inner membrane.</text>
</comment>
<evidence type="ECO:0000256" key="12">
    <source>
        <dbReference type="ARBA" id="ARBA00025208"/>
    </source>
</evidence>
<keyword evidence="9" id="KW-0809">Transit peptide</keyword>
<keyword evidence="8 13" id="KW-0862">Zinc</keyword>
<keyword evidence="10 13" id="KW-0482">Metalloprotease</keyword>
<dbReference type="Gene3D" id="1.10.1370.40">
    <property type="match status" value="1"/>
</dbReference>
<organism evidence="16 17">
    <name type="scientific">Wallemia ichthyophaga</name>
    <dbReference type="NCBI Taxonomy" id="245174"/>
    <lineage>
        <taxon>Eukaryota</taxon>
        <taxon>Fungi</taxon>
        <taxon>Dikarya</taxon>
        <taxon>Basidiomycota</taxon>
        <taxon>Wallemiomycotina</taxon>
        <taxon>Wallemiomycetes</taxon>
        <taxon>Wallemiales</taxon>
        <taxon>Wallemiaceae</taxon>
        <taxon>Wallemia</taxon>
    </lineage>
</organism>
<accession>A0A4T0H5B3</accession>
<keyword evidence="5 13" id="KW-0645">Protease</keyword>
<dbReference type="GO" id="GO:0005759">
    <property type="term" value="C:mitochondrial matrix"/>
    <property type="evidence" value="ECO:0007669"/>
    <property type="project" value="UniProtKB-SubCell"/>
</dbReference>
<dbReference type="Gene3D" id="3.40.390.10">
    <property type="entry name" value="Collagenase (Catalytic Domain)"/>
    <property type="match status" value="1"/>
</dbReference>
<evidence type="ECO:0000256" key="6">
    <source>
        <dbReference type="ARBA" id="ARBA00022723"/>
    </source>
</evidence>
<evidence type="ECO:0000313" key="16">
    <source>
        <dbReference type="EMBL" id="TIB08875.1"/>
    </source>
</evidence>
<gene>
    <name evidence="16" type="ORF">E3P90_03507</name>
</gene>
<feature type="region of interest" description="Disordered" evidence="14">
    <location>
        <begin position="38"/>
        <end position="69"/>
    </location>
</feature>
<dbReference type="InterPro" id="IPR045090">
    <property type="entry name" value="Pept_M3A_M3B"/>
</dbReference>
<dbReference type="InterPro" id="IPR001567">
    <property type="entry name" value="Pept_M3A_M3B_dom"/>
</dbReference>
<feature type="compositionally biased region" description="Basic and acidic residues" evidence="14">
    <location>
        <begin position="241"/>
        <end position="268"/>
    </location>
</feature>
<dbReference type="Gene3D" id="1.10.1370.10">
    <property type="entry name" value="Neurolysin, domain 3"/>
    <property type="match status" value="1"/>
</dbReference>
<comment type="similarity">
    <text evidence="3 13">Belongs to the peptidase M3 family.</text>
</comment>
<evidence type="ECO:0000256" key="8">
    <source>
        <dbReference type="ARBA" id="ARBA00022833"/>
    </source>
</evidence>
<dbReference type="SUPFAM" id="SSF55486">
    <property type="entry name" value="Metalloproteases ('zincins'), catalytic domain"/>
    <property type="match status" value="1"/>
</dbReference>
<feature type="compositionally biased region" description="Basic and acidic residues" evidence="14">
    <location>
        <begin position="601"/>
        <end position="619"/>
    </location>
</feature>
<evidence type="ECO:0000256" key="7">
    <source>
        <dbReference type="ARBA" id="ARBA00022801"/>
    </source>
</evidence>
<evidence type="ECO:0000256" key="3">
    <source>
        <dbReference type="ARBA" id="ARBA00006040"/>
    </source>
</evidence>
<comment type="caution">
    <text evidence="16">The sequence shown here is derived from an EMBL/GenBank/DDBJ whole genome shotgun (WGS) entry which is preliminary data.</text>
</comment>
<feature type="compositionally biased region" description="Basic and acidic residues" evidence="14">
    <location>
        <begin position="189"/>
        <end position="206"/>
    </location>
</feature>
<proteinExistence type="inferred from homology"/>
<comment type="catalytic activity">
    <reaction evidence="1">
        <text>Release of an N-terminal octapeptide as second stage of processing of some proteins imported into the mitochondrion.</text>
        <dbReference type="EC" id="3.4.24.59"/>
    </reaction>
</comment>
<dbReference type="PANTHER" id="PTHR11804:SF79">
    <property type="entry name" value="MITOCHONDRIAL INTERMEDIATE PEPTIDASE"/>
    <property type="match status" value="1"/>
</dbReference>
<comment type="cofactor">
    <cofactor evidence="13">
        <name>Zn(2+)</name>
        <dbReference type="ChEBI" id="CHEBI:29105"/>
    </cofactor>
    <text evidence="13">Binds 1 zinc ion.</text>
</comment>
<feature type="compositionally biased region" description="Polar residues" evidence="14">
    <location>
        <begin position="585"/>
        <end position="595"/>
    </location>
</feature>
<dbReference type="EC" id="3.4.24.59" evidence="4"/>
<dbReference type="GO" id="GO:0006627">
    <property type="term" value="P:protein processing involved in protein targeting to mitochondrion"/>
    <property type="evidence" value="ECO:0007669"/>
    <property type="project" value="TreeGrafter"/>
</dbReference>
<dbReference type="InterPro" id="IPR033851">
    <property type="entry name" value="M3A_MIP"/>
</dbReference>
<sequence length="1792" mass="198677">MSFNRLALAAALLEYDGTNKAKDSALFAPAPLTAKDGHNKYATFHGDSTDHPDHSDKSSAVDDPVNSINPIKSDIAKSVEAYRAGFNTPYPIHQQRELDENNKFDDVDLDSWGLDQFLVKSSSSDLPPPPPLRPQPGEARASKNRTLSDAANVSDIAAVAYHTSHSERARDDSSLANLNLFRDSSAVDIAREPQADSSDKEGRERAQSSLGFYRDAKSDFTLPPFEFTSKADPEIINSTTTEHRKSADSYRSDIPPHLRPSLPKEDNVKTVSRNTLLRPKTLIMPAPLQGSLDDINVHRDDIDFHHISTELKVPLPQALKRAREQKRHTALAMNRASVAVPLNSKSEHGVSFTNRNSRASVFAPSAANSHAQGPHVGSSAGLPTAQSEGEQAQLYDEELEDEYDMAMVRARKIREMDTSEMQPGTIFGSSLMDDIDSRKQAQKDKRRFFRGDERPQGSTADGRESSAPVITRMQSVFGVDELWQRDQAKAETLAAAEKADTERKQRLAVEKEQNRLLKKSNKKNLMSLKGSPSKQSLPQTPSVSVNDKENADATSESLDTGEVAPPQAVTPSMQNETVLGVSKWFNGSDSGSTHLPSGRPSIDHEPKQFLRPKRNEQWRHAPRKSIVPASSRAPDGSLPPVELLQSSQSIGPENSDEEDTMPISNIIRSRSQESDLRANIKVENDESEDERPLSTFIRPSRTPSEQVLMPKIQVELPGDSEREVQKEEDEDDVPLGLKHPQMNSHGQSRLEDDDDVALGSRPAAAAFQQRNSMYPAASRQSNMSFGYPGSTMSWNPAAMGGYPQMPMAGMSTMSMPMQMPPMGGFAPPYGVYPGMGMDPMMMAQMQAPSIPQLSAPDLQAPPHAQNIQEKQTKKINSIDQWRRDVQNYCKTLLITVMLRISRQAVGTTWRNARSYSSGLVEAFDHPSNPQPLKATTSGGLFKFPQLTSPESFKPISDRTIIYSSALVDRIVNAPSNGVSEMRKVVKNLDRLSDGLCRVIDLAELVRNVHPDVKWIEAADNTYDRLCEYMNELNTHVGLYQALRETVQNPAIHLDYSANQVALLFLRDFEKSGIHLSDASRRRFVELSSESLLLGRKFLMNQGQDSDVRRVTLSPADLMGIPAEFLRHLAPSDNKGNRILDAHGWEAQVLYRFAPSPEARVKIHVASNAASEEEVDTLEKLLESRAETAKLINYPTYSHVALSDKMVDDPNQVLVFLESLVNVNKPFAGGDVNKLLISSKESLGVPSIPPMKASDREFFMQMRASSIGESSSLEPLSPYLSLGNVMAGLSSVLEQLYGIKFVPRQVEAGEVWDPSVRRLDVYDTSSNAIVGTIYADLFARYPKQGTAAHYTVQCSRRVDDDDYVPGEEDRRESGSVIQNEDGRFQLPIVVLACTFDKPSANQPTLLSWQEVETIFHEMGHAIHSMIGRTEYQNCSGTRCATDFVEMPSILMEHILANPKIQSVVGKHWKTGKSLPPKLVEAHLAQLNALPALETHGQLLMALIDQAYHSQQAPLNGKLGWSTDMWYDVQSQHGVIPPIKDTAWQVQFGHLFGYGATYYSYLFDRALASKIYKDVLSPDPLSRDAGHRLREEVLRWGGGRDPWEMLADLLGGEDAELISKGGVDLSYANAAAFNAPPESEQVKPSNEFLEGQNNERAGLPDMDTKVNVVEHEYMDHPSTEGAQAAQAAQNRLQDEEKKTHREKHHSHSKPKPKTEKKVEKAEEAGLTCLQKVKNLAGDRKNQQIALSLINASLLSATGYLGFKNWNERWDRRVISAVSVTFLALATGQGYVYKK</sequence>
<evidence type="ECO:0000313" key="17">
    <source>
        <dbReference type="Proteomes" id="UP000306954"/>
    </source>
</evidence>
<feature type="compositionally biased region" description="Basic and acidic residues" evidence="14">
    <location>
        <begin position="670"/>
        <end position="684"/>
    </location>
</feature>
<protein>
    <recommendedName>
        <fullName evidence="4">mitochondrial intermediate peptidase</fullName>
        <ecNumber evidence="4">3.4.24.59</ecNumber>
    </recommendedName>
</protein>
<dbReference type="GO" id="GO:0006518">
    <property type="term" value="P:peptide metabolic process"/>
    <property type="evidence" value="ECO:0007669"/>
    <property type="project" value="TreeGrafter"/>
</dbReference>
<feature type="domain" description="Peptidase M3A/M3B catalytic" evidence="15">
    <location>
        <begin position="1157"/>
        <end position="1610"/>
    </location>
</feature>
<feature type="compositionally biased region" description="Basic residues" evidence="14">
    <location>
        <begin position="1698"/>
        <end position="1709"/>
    </location>
</feature>
<comment type="subcellular location">
    <subcellularLocation>
        <location evidence="2">Mitochondrion matrix</location>
    </subcellularLocation>
</comment>
<dbReference type="PANTHER" id="PTHR11804">
    <property type="entry name" value="PROTEASE M3 THIMET OLIGOPEPTIDASE-RELATED"/>
    <property type="match status" value="1"/>
</dbReference>
<feature type="compositionally biased region" description="Basic and acidic residues" evidence="14">
    <location>
        <begin position="47"/>
        <end position="60"/>
    </location>
</feature>
<dbReference type="FunFam" id="3.40.390.10:FF:000055">
    <property type="entry name" value="Related to mitochondrial intermediate peptidase"/>
    <property type="match status" value="1"/>
</dbReference>
<dbReference type="GO" id="GO:0004222">
    <property type="term" value="F:metalloendopeptidase activity"/>
    <property type="evidence" value="ECO:0007669"/>
    <property type="project" value="UniProtKB-EC"/>
</dbReference>
<evidence type="ECO:0000259" key="15">
    <source>
        <dbReference type="Pfam" id="PF01432"/>
    </source>
</evidence>
<keyword evidence="7 13" id="KW-0378">Hydrolase</keyword>
<feature type="region of interest" description="Disordered" evidence="14">
    <location>
        <begin position="1674"/>
        <end position="1717"/>
    </location>
</feature>
<dbReference type="Pfam" id="PF01432">
    <property type="entry name" value="Peptidase_M3"/>
    <property type="match status" value="1"/>
</dbReference>
<dbReference type="InterPro" id="IPR024079">
    <property type="entry name" value="MetalloPept_cat_dom_sf"/>
</dbReference>
<evidence type="ECO:0000256" key="11">
    <source>
        <dbReference type="ARBA" id="ARBA00023128"/>
    </source>
</evidence>